<protein>
    <recommendedName>
        <fullName evidence="3">DUF2513 domain-containing protein</fullName>
    </recommendedName>
</protein>
<evidence type="ECO:0008006" key="3">
    <source>
        <dbReference type="Google" id="ProtNLM"/>
    </source>
</evidence>
<organism evidence="1 2">
    <name type="scientific">Vibrio thalassae</name>
    <dbReference type="NCBI Taxonomy" id="1243014"/>
    <lineage>
        <taxon>Bacteria</taxon>
        <taxon>Pseudomonadati</taxon>
        <taxon>Pseudomonadota</taxon>
        <taxon>Gammaproteobacteria</taxon>
        <taxon>Vibrionales</taxon>
        <taxon>Vibrionaceae</taxon>
        <taxon>Vibrio</taxon>
    </lineage>
</organism>
<gene>
    <name evidence="1" type="ORF">VTH8203_04003</name>
</gene>
<dbReference type="Proteomes" id="UP000219336">
    <property type="component" value="Unassembled WGS sequence"/>
</dbReference>
<dbReference type="AlphaFoldDB" id="A0A240ENY9"/>
<evidence type="ECO:0000313" key="2">
    <source>
        <dbReference type="Proteomes" id="UP000219336"/>
    </source>
</evidence>
<dbReference type="EMBL" id="OANU01000121">
    <property type="protein sequence ID" value="SNX50344.1"/>
    <property type="molecule type" value="Genomic_DNA"/>
</dbReference>
<keyword evidence="2" id="KW-1185">Reference proteome</keyword>
<evidence type="ECO:0000313" key="1">
    <source>
        <dbReference type="EMBL" id="SNX50344.1"/>
    </source>
</evidence>
<proteinExistence type="predicted"/>
<dbReference type="RefSeq" id="WP_096995285.1">
    <property type="nucleotide sequence ID" value="NZ_JBHSII010000013.1"/>
</dbReference>
<reference evidence="2" key="1">
    <citation type="submission" date="2016-06" db="EMBL/GenBank/DDBJ databases">
        <authorList>
            <person name="Rodrigo-Torres L."/>
            <person name="Arahal R.D."/>
            <person name="Lucena T."/>
        </authorList>
    </citation>
    <scope>NUCLEOTIDE SEQUENCE [LARGE SCALE GENOMIC DNA]</scope>
    <source>
        <strain evidence="2">CECT8203</strain>
    </source>
</reference>
<dbReference type="OrthoDB" id="307608at2"/>
<sequence length="144" mass="16159">MRIDVQYISSLLSVFLESDTAHITLSVLENAGVKIYTDDRKGLDEKFVFHAQLLVENGLVSDKDLRSDSLNTFGISYNKSGGTIVERDVRLTQQGHDFASALNNKEVLEKLKTELTNAPFRVLFDGSQKLLEHYLTKKLDALLA</sequence>
<accession>A0A240ENY9</accession>
<name>A0A240ENY9_9VIBR</name>